<comment type="similarity">
    <text evidence="2">Belongs to the MscS (TC 1.A.23) family.</text>
</comment>
<reference evidence="10 11" key="1">
    <citation type="submission" date="2023-05" db="EMBL/GenBank/DDBJ databases">
        <title>Novel species of genus Flectobacillus isolated from stream in China.</title>
        <authorList>
            <person name="Lu H."/>
        </authorList>
    </citation>
    <scope>NUCLEOTIDE SEQUENCE [LARGE SCALE GENOMIC DNA]</scope>
    <source>
        <strain evidence="10 11">KCTC 42575</strain>
    </source>
</reference>
<keyword evidence="3" id="KW-1003">Cell membrane</keyword>
<protein>
    <submittedName>
        <fullName evidence="10">Mechanosensitive ion channel family protein</fullName>
    </submittedName>
</protein>
<dbReference type="RefSeq" id="WP_283346405.1">
    <property type="nucleotide sequence ID" value="NZ_JASHIF010000025.1"/>
</dbReference>
<evidence type="ECO:0000313" key="11">
    <source>
        <dbReference type="Proteomes" id="UP001236507"/>
    </source>
</evidence>
<dbReference type="InterPro" id="IPR010920">
    <property type="entry name" value="LSM_dom_sf"/>
</dbReference>
<feature type="transmembrane region" description="Helical" evidence="7">
    <location>
        <begin position="171"/>
        <end position="188"/>
    </location>
</feature>
<dbReference type="PANTHER" id="PTHR30566:SF5">
    <property type="entry name" value="MECHANOSENSITIVE ION CHANNEL PROTEIN 1, MITOCHONDRIAL-RELATED"/>
    <property type="match status" value="1"/>
</dbReference>
<evidence type="ECO:0000256" key="4">
    <source>
        <dbReference type="ARBA" id="ARBA00022692"/>
    </source>
</evidence>
<evidence type="ECO:0000313" key="10">
    <source>
        <dbReference type="EMBL" id="MDI9862102.1"/>
    </source>
</evidence>
<dbReference type="Pfam" id="PF00924">
    <property type="entry name" value="MS_channel_2nd"/>
    <property type="match status" value="1"/>
</dbReference>
<feature type="transmembrane region" description="Helical" evidence="7">
    <location>
        <begin position="93"/>
        <end position="116"/>
    </location>
</feature>
<feature type="transmembrane region" description="Helical" evidence="7">
    <location>
        <begin position="195"/>
        <end position="215"/>
    </location>
</feature>
<keyword evidence="5 7" id="KW-1133">Transmembrane helix</keyword>
<dbReference type="InterPro" id="IPR011066">
    <property type="entry name" value="MscS_channel_C_sf"/>
</dbReference>
<feature type="transmembrane region" description="Helical" evidence="7">
    <location>
        <begin position="16"/>
        <end position="42"/>
    </location>
</feature>
<name>A0ABT6YET1_9BACT</name>
<evidence type="ECO:0000256" key="1">
    <source>
        <dbReference type="ARBA" id="ARBA00004651"/>
    </source>
</evidence>
<dbReference type="PANTHER" id="PTHR30566">
    <property type="entry name" value="YNAI-RELATED MECHANOSENSITIVE ION CHANNEL"/>
    <property type="match status" value="1"/>
</dbReference>
<sequence length="360" mass="40998">MNFLSQSILENTIIDLLWFTGICVFGVLIKRYFSIVLSKVLYRVLRHDKVPIYTCIELLRKPLEVFVILTAIWLASYHIKVPKAWHLTPVEHFGILMVIWKTFQIMLIMSFSWILIRITKFLAIVFQEKAALTESKLDDQFVPFTKDLVIVALVLMTFFSMLGIVFKIDVIALITGLGIGGLAIALAARETLENLFASFTIFLDLPFLVGDTILLDKVTGDVEKIGFRSTRIRTGDGSLVTVPNRLITAQALENLSQRNYRRARYILRLRLDTPADAIKAIINDIQALVESHEKIYHTDPGKTRFDTIGDNSLDILVSYHVATNSIVVLNEVKEEINYQILSIVQKHQAQLAYPTFRIIN</sequence>
<organism evidence="10 11">
    <name type="scientific">Flectobacillus roseus</name>
    <dbReference type="NCBI Taxonomy" id="502259"/>
    <lineage>
        <taxon>Bacteria</taxon>
        <taxon>Pseudomonadati</taxon>
        <taxon>Bacteroidota</taxon>
        <taxon>Cytophagia</taxon>
        <taxon>Cytophagales</taxon>
        <taxon>Flectobacillaceae</taxon>
        <taxon>Flectobacillus</taxon>
    </lineage>
</organism>
<dbReference type="Proteomes" id="UP001236507">
    <property type="component" value="Unassembled WGS sequence"/>
</dbReference>
<evidence type="ECO:0000256" key="3">
    <source>
        <dbReference type="ARBA" id="ARBA00022475"/>
    </source>
</evidence>
<evidence type="ECO:0000259" key="8">
    <source>
        <dbReference type="Pfam" id="PF00924"/>
    </source>
</evidence>
<feature type="domain" description="Mechanosensitive ion channel MscS" evidence="8">
    <location>
        <begin position="191"/>
        <end position="256"/>
    </location>
</feature>
<dbReference type="Gene3D" id="3.30.70.100">
    <property type="match status" value="1"/>
</dbReference>
<keyword evidence="4 7" id="KW-0812">Transmembrane</keyword>
<dbReference type="InterPro" id="IPR023408">
    <property type="entry name" value="MscS_beta-dom_sf"/>
</dbReference>
<dbReference type="Gene3D" id="2.30.30.60">
    <property type="match status" value="1"/>
</dbReference>
<gene>
    <name evidence="10" type="ORF">QM524_22955</name>
</gene>
<keyword evidence="11" id="KW-1185">Reference proteome</keyword>
<dbReference type="InterPro" id="IPR011014">
    <property type="entry name" value="MscS_channel_TM-2"/>
</dbReference>
<dbReference type="EMBL" id="JASHIF010000025">
    <property type="protein sequence ID" value="MDI9862102.1"/>
    <property type="molecule type" value="Genomic_DNA"/>
</dbReference>
<dbReference type="Gene3D" id="1.10.287.1260">
    <property type="match status" value="1"/>
</dbReference>
<evidence type="ECO:0000256" key="5">
    <source>
        <dbReference type="ARBA" id="ARBA00022989"/>
    </source>
</evidence>
<dbReference type="SUPFAM" id="SSF82861">
    <property type="entry name" value="Mechanosensitive channel protein MscS (YggB), transmembrane region"/>
    <property type="match status" value="1"/>
</dbReference>
<feature type="transmembrane region" description="Helical" evidence="7">
    <location>
        <begin position="63"/>
        <end position="81"/>
    </location>
</feature>
<dbReference type="SUPFAM" id="SSF50182">
    <property type="entry name" value="Sm-like ribonucleoproteins"/>
    <property type="match status" value="1"/>
</dbReference>
<evidence type="ECO:0000256" key="2">
    <source>
        <dbReference type="ARBA" id="ARBA00008017"/>
    </source>
</evidence>
<evidence type="ECO:0000256" key="7">
    <source>
        <dbReference type="SAM" id="Phobius"/>
    </source>
</evidence>
<feature type="transmembrane region" description="Helical" evidence="7">
    <location>
        <begin position="148"/>
        <end position="165"/>
    </location>
</feature>
<dbReference type="SUPFAM" id="SSF82689">
    <property type="entry name" value="Mechanosensitive channel protein MscS (YggB), C-terminal domain"/>
    <property type="match status" value="1"/>
</dbReference>
<proteinExistence type="inferred from homology"/>
<dbReference type="InterPro" id="IPR049278">
    <property type="entry name" value="MS_channel_C"/>
</dbReference>
<dbReference type="InterPro" id="IPR006685">
    <property type="entry name" value="MscS_channel_2nd"/>
</dbReference>
<accession>A0ABT6YET1</accession>
<comment type="caution">
    <text evidence="10">The sequence shown here is derived from an EMBL/GenBank/DDBJ whole genome shotgun (WGS) entry which is preliminary data.</text>
</comment>
<evidence type="ECO:0000259" key="9">
    <source>
        <dbReference type="Pfam" id="PF21082"/>
    </source>
</evidence>
<dbReference type="Pfam" id="PF21082">
    <property type="entry name" value="MS_channel_3rd"/>
    <property type="match status" value="1"/>
</dbReference>
<evidence type="ECO:0000256" key="6">
    <source>
        <dbReference type="ARBA" id="ARBA00023136"/>
    </source>
</evidence>
<comment type="subcellular location">
    <subcellularLocation>
        <location evidence="1">Cell membrane</location>
        <topology evidence="1">Multi-pass membrane protein</topology>
    </subcellularLocation>
</comment>
<feature type="domain" description="Mechanosensitive ion channel MscS C-terminal" evidence="9">
    <location>
        <begin position="270"/>
        <end position="348"/>
    </location>
</feature>
<keyword evidence="6 7" id="KW-0472">Membrane</keyword>